<keyword evidence="8" id="KW-1015">Disulfide bond</keyword>
<dbReference type="InterPro" id="IPR050862">
    <property type="entry name" value="RdRp_reductase_class-2"/>
</dbReference>
<evidence type="ECO:0000259" key="13">
    <source>
        <dbReference type="Pfam" id="PF02867"/>
    </source>
</evidence>
<dbReference type="GO" id="GO:0009263">
    <property type="term" value="P:deoxyribonucleotide biosynthetic process"/>
    <property type="evidence" value="ECO:0007669"/>
    <property type="project" value="UniProtKB-KW"/>
</dbReference>
<feature type="domain" description="Ribonucleotide reductase large subunit N-terminal" evidence="12">
    <location>
        <begin position="10"/>
        <end position="76"/>
    </location>
</feature>
<evidence type="ECO:0000256" key="11">
    <source>
        <dbReference type="RuleBase" id="RU364064"/>
    </source>
</evidence>
<organism evidence="14 15">
    <name type="scientific">Spirochaeta isovalerica</name>
    <dbReference type="NCBI Taxonomy" id="150"/>
    <lineage>
        <taxon>Bacteria</taxon>
        <taxon>Pseudomonadati</taxon>
        <taxon>Spirochaetota</taxon>
        <taxon>Spirochaetia</taxon>
        <taxon>Spirochaetales</taxon>
        <taxon>Spirochaetaceae</taxon>
        <taxon>Spirochaeta</taxon>
    </lineage>
</organism>
<dbReference type="PANTHER" id="PTHR43371:SF1">
    <property type="entry name" value="RIBONUCLEOSIDE-DIPHOSPHATE REDUCTASE"/>
    <property type="match status" value="1"/>
</dbReference>
<evidence type="ECO:0000256" key="9">
    <source>
        <dbReference type="ARBA" id="ARBA00023285"/>
    </source>
</evidence>
<keyword evidence="15" id="KW-1185">Reference proteome</keyword>
<dbReference type="RefSeq" id="WP_184744133.1">
    <property type="nucleotide sequence ID" value="NZ_JACHGJ010000001.1"/>
</dbReference>
<dbReference type="Gene3D" id="3.20.70.20">
    <property type="match status" value="1"/>
</dbReference>
<dbReference type="InterPro" id="IPR000788">
    <property type="entry name" value="RNR_lg_C"/>
</dbReference>
<dbReference type="GO" id="GO:0005524">
    <property type="term" value="F:ATP binding"/>
    <property type="evidence" value="ECO:0007669"/>
    <property type="project" value="InterPro"/>
</dbReference>
<dbReference type="InterPro" id="IPR013344">
    <property type="entry name" value="RNR_NrdJ/NrdZ"/>
</dbReference>
<evidence type="ECO:0000256" key="8">
    <source>
        <dbReference type="ARBA" id="ARBA00023157"/>
    </source>
</evidence>
<evidence type="ECO:0000259" key="12">
    <source>
        <dbReference type="Pfam" id="PF00317"/>
    </source>
</evidence>
<dbReference type="EMBL" id="JACHGJ010000001">
    <property type="protein sequence ID" value="MBB6479185.1"/>
    <property type="molecule type" value="Genomic_DNA"/>
</dbReference>
<dbReference type="UniPathway" id="UPA00326"/>
<dbReference type="AlphaFoldDB" id="A0A841R5Q3"/>
<keyword evidence="9 11" id="KW-0170">Cobalt</keyword>
<keyword evidence="6 11" id="KW-0560">Oxidoreductase</keyword>
<evidence type="ECO:0000256" key="1">
    <source>
        <dbReference type="ARBA" id="ARBA00001922"/>
    </source>
</evidence>
<dbReference type="PRINTS" id="PR01183">
    <property type="entry name" value="RIBORDTASEM1"/>
</dbReference>
<dbReference type="Pfam" id="PF02867">
    <property type="entry name" value="Ribonuc_red_lgC"/>
    <property type="match status" value="1"/>
</dbReference>
<dbReference type="GO" id="GO:0004748">
    <property type="term" value="F:ribonucleoside-diphosphate reductase activity, thioredoxin disulfide as acceptor"/>
    <property type="evidence" value="ECO:0007669"/>
    <property type="project" value="UniProtKB-EC"/>
</dbReference>
<evidence type="ECO:0000256" key="6">
    <source>
        <dbReference type="ARBA" id="ARBA00023002"/>
    </source>
</evidence>
<keyword evidence="3 11" id="KW-0846">Cobalamin</keyword>
<sequence>MSDYKWMQKLSGEIFQKKYMLNNEEGPEEVFRKISTEIASAEPEEKRKQVEKEFYSVLSEGKLIPAGRILANARPESEMKNYNNCFTIDIEDSMEGIYESLKEDALISKMGGGVGFDISGLRPKGDALSGGGESSGVISFLKIFDQSAKTIMTGGHRRSAHIALLDISHPDIEEFITVKQGEHNGELTQFNISVKITDKFVKAVENNEDWNLEFDGKVYKTVKAEYLYNLLAKNAYTHNEPGIFNSDTVSKYNNGYWAFKMDRVNPCGELVMPPYSLCCLSAINLSKFVKKPFTDEAEFDFEEYRKVIATGIRFLDNVLSTTDYPLDKIRDFSLQWRRVGLGFTGLGDSMAMLKITYGDEESVRFAGEIAKALRDGSYEASVDLAIEKGTFPACDKKKLVKAEFIKTLSPELQKKIAEHGMRNIQLNTVAPTGTTSLSVGQNCSSGIEPIFALQYDRTVRTGVDDNTISETVYDYAWLLYKEAFGDEAKAPEYFTTTMKIDAYKAIDVQAEVQKYIDHSISKTLNLAPGTSFEEYRNLFMYAYRKGLKGFTTFNPEGSMKGILEYSEKAAKETINRNIAPTRPKDLPGDIHQIRVKGKKYIVIVGKYNGSLYEIFVIDDPEDILDLSKFPTGVIRKAGKGRYDLIMENGPIETTLKNFTKTFDSPTASLARFISMSLRHGTPLQFVIDQLSKDTNFADCERSISRVLKKYLIDGEEVVTGDKHCDECGGKLVFRDGCVVCQECGWSKCS</sequence>
<proteinExistence type="inferred from homology"/>
<feature type="domain" description="Ribonucleotide reductase large subunit C-terminal" evidence="13">
    <location>
        <begin position="84"/>
        <end position="552"/>
    </location>
</feature>
<keyword evidence="4 11" id="KW-0237">DNA synthesis</keyword>
<protein>
    <recommendedName>
        <fullName evidence="11">Vitamin B12-dependent ribonucleotide reductase</fullName>
        <ecNumber evidence="11">1.17.4.1</ecNumber>
    </recommendedName>
</protein>
<evidence type="ECO:0000256" key="2">
    <source>
        <dbReference type="ARBA" id="ARBA00007405"/>
    </source>
</evidence>
<keyword evidence="7" id="KW-0215">Deoxyribonucleotide synthesis</keyword>
<dbReference type="SUPFAM" id="SSF51998">
    <property type="entry name" value="PFL-like glycyl radical enzymes"/>
    <property type="match status" value="1"/>
</dbReference>
<dbReference type="Proteomes" id="UP000587760">
    <property type="component" value="Unassembled WGS sequence"/>
</dbReference>
<reference evidence="14 15" key="1">
    <citation type="submission" date="2020-08" db="EMBL/GenBank/DDBJ databases">
        <title>Genomic Encyclopedia of Type Strains, Phase IV (KMG-IV): sequencing the most valuable type-strain genomes for metagenomic binning, comparative biology and taxonomic classification.</title>
        <authorList>
            <person name="Goeker M."/>
        </authorList>
    </citation>
    <scope>NUCLEOTIDE SEQUENCE [LARGE SCALE GENOMIC DNA]</scope>
    <source>
        <strain evidence="14 15">DSM 2461</strain>
    </source>
</reference>
<evidence type="ECO:0000256" key="7">
    <source>
        <dbReference type="ARBA" id="ARBA00023116"/>
    </source>
</evidence>
<dbReference type="SUPFAM" id="SSF48168">
    <property type="entry name" value="R1 subunit of ribonucleotide reductase, N-terminal domain"/>
    <property type="match status" value="1"/>
</dbReference>
<dbReference type="InterPro" id="IPR013509">
    <property type="entry name" value="RNR_lsu_N"/>
</dbReference>
<dbReference type="CDD" id="cd02888">
    <property type="entry name" value="RNR_II_dimer"/>
    <property type="match status" value="1"/>
</dbReference>
<comment type="cofactor">
    <cofactor evidence="1 11">
        <name>adenosylcob(III)alamin</name>
        <dbReference type="ChEBI" id="CHEBI:18408"/>
    </cofactor>
</comment>
<dbReference type="PANTHER" id="PTHR43371">
    <property type="entry name" value="VITAMIN B12-DEPENDENT RIBONUCLEOTIDE REDUCTASE"/>
    <property type="match status" value="1"/>
</dbReference>
<keyword evidence="5 11" id="KW-0547">Nucleotide-binding</keyword>
<dbReference type="Pfam" id="PF00317">
    <property type="entry name" value="Ribonuc_red_lgN"/>
    <property type="match status" value="1"/>
</dbReference>
<dbReference type="InterPro" id="IPR008926">
    <property type="entry name" value="RNR_R1-su_N"/>
</dbReference>
<dbReference type="GO" id="GO:0031419">
    <property type="term" value="F:cobalamin binding"/>
    <property type="evidence" value="ECO:0007669"/>
    <property type="project" value="UniProtKB-KW"/>
</dbReference>
<evidence type="ECO:0000256" key="10">
    <source>
        <dbReference type="ARBA" id="ARBA00047754"/>
    </source>
</evidence>
<dbReference type="NCBIfam" id="TIGR02504">
    <property type="entry name" value="NrdJ_Z"/>
    <property type="match status" value="1"/>
</dbReference>
<evidence type="ECO:0000256" key="3">
    <source>
        <dbReference type="ARBA" id="ARBA00022628"/>
    </source>
</evidence>
<dbReference type="EC" id="1.17.4.1" evidence="11"/>
<comment type="caution">
    <text evidence="14">The sequence shown here is derived from an EMBL/GenBank/DDBJ whole genome shotgun (WGS) entry which is preliminary data.</text>
</comment>
<name>A0A841R5Q3_9SPIO</name>
<comment type="catalytic activity">
    <reaction evidence="10 11">
        <text>a 2'-deoxyribonucleoside 5'-diphosphate + [thioredoxin]-disulfide + H2O = a ribonucleoside 5'-diphosphate + [thioredoxin]-dithiol</text>
        <dbReference type="Rhea" id="RHEA:23252"/>
        <dbReference type="Rhea" id="RHEA-COMP:10698"/>
        <dbReference type="Rhea" id="RHEA-COMP:10700"/>
        <dbReference type="ChEBI" id="CHEBI:15377"/>
        <dbReference type="ChEBI" id="CHEBI:29950"/>
        <dbReference type="ChEBI" id="CHEBI:50058"/>
        <dbReference type="ChEBI" id="CHEBI:57930"/>
        <dbReference type="ChEBI" id="CHEBI:73316"/>
        <dbReference type="EC" id="1.17.4.1"/>
    </reaction>
</comment>
<comment type="similarity">
    <text evidence="2 11">Belongs to the ribonucleoside diphosphate reductase class-2 family.</text>
</comment>
<evidence type="ECO:0000256" key="5">
    <source>
        <dbReference type="ARBA" id="ARBA00022741"/>
    </source>
</evidence>
<evidence type="ECO:0000313" key="14">
    <source>
        <dbReference type="EMBL" id="MBB6479185.1"/>
    </source>
</evidence>
<evidence type="ECO:0000313" key="15">
    <source>
        <dbReference type="Proteomes" id="UP000587760"/>
    </source>
</evidence>
<dbReference type="GO" id="GO:0071897">
    <property type="term" value="P:DNA biosynthetic process"/>
    <property type="evidence" value="ECO:0007669"/>
    <property type="project" value="UniProtKB-KW"/>
</dbReference>
<accession>A0A841R5Q3</accession>
<comment type="function">
    <text evidence="11">Catalyzes the reduction of ribonucleotides to deoxyribonucleotides. May function to provide a pool of deoxyribonucleotide precursors for DNA repair during oxygen limitation and/or for immediate growth after restoration of oxygen.</text>
</comment>
<gene>
    <name evidence="14" type="ORF">HNR50_000818</name>
</gene>
<evidence type="ECO:0000256" key="4">
    <source>
        <dbReference type="ARBA" id="ARBA00022634"/>
    </source>
</evidence>